<dbReference type="Pfam" id="PF04679">
    <property type="entry name" value="DNA_ligase_A_C"/>
    <property type="match status" value="1"/>
</dbReference>
<dbReference type="SUPFAM" id="SSF56091">
    <property type="entry name" value="DNA ligase/mRNA capping enzyme, catalytic domain"/>
    <property type="match status" value="1"/>
</dbReference>
<dbReference type="PANTHER" id="PTHR45674">
    <property type="entry name" value="DNA LIGASE 1/3 FAMILY MEMBER"/>
    <property type="match status" value="1"/>
</dbReference>
<keyword evidence="12" id="KW-0131">Cell cycle</keyword>
<sequence>MKAFAELYANLDATTSSNAKLAALQTYFRQAPPADAAWAVYFLSGGRPRQLVPTRLLRDMATEASGIEPWLFEESYQSVGDLAETVSLLLPESPYTSEDGLAVWLEEKLLPLRGLPPAELAERLPALWAQLDQPSLMVCIKLITGSFRVGVSKLLVTRALAAMAGLDSKRVAQRLVGYTDLSNRPTPQGYLKLIAAESSDEHAQRGGQPYPFFLAHGLAQPVEQFDTLLGSPSDWQVEWKWDGIRAQVVKREGRLWVWSRGEELVTERFPELHSLVSGLPDGTVIDGEIVVWKDAVQPFALLQQRIGRKTLSKKVLEDAPVAVLAYDLLEHQGHDWRNHPQAERRAQLEQVIAQCNQPVLLPSPLLTGATWQDLAQQREDSRRLGVEGMMLKARDGLYGVGRTKDMGVWWKWKVDPFSVDAVLIYAQRGHGRRASLYSDYTFAVWDGPPGSERTLVPFAKAYSGLTDEEMRKVDAIVRKTTVEKFGPVSSVTPSMVFELGFEGIALSKRHKSGIAVRFPRMLRWRQDKSVEDADNLATLQDLLA</sequence>
<dbReference type="EC" id="6.5.1.1" evidence="1"/>
<dbReference type="NCBIfam" id="TIGR04120">
    <property type="entry name" value="DNA_lig_bact"/>
    <property type="match status" value="1"/>
</dbReference>
<dbReference type="InterPro" id="IPR036599">
    <property type="entry name" value="DNA_ligase_N_sf"/>
</dbReference>
<dbReference type="InterPro" id="IPR012308">
    <property type="entry name" value="DNA_ligase_ATP-dep_N"/>
</dbReference>
<keyword evidence="9" id="KW-0460">Magnesium</keyword>
<dbReference type="PANTHER" id="PTHR45674:SF13">
    <property type="entry name" value="DNA LIGASE-RELATED"/>
    <property type="match status" value="1"/>
</dbReference>
<gene>
    <name evidence="15" type="ORF">OSC50_17850</name>
</gene>
<keyword evidence="7" id="KW-0227">DNA damage</keyword>
<keyword evidence="11" id="KW-0234">DNA repair</keyword>
<dbReference type="InterPro" id="IPR012310">
    <property type="entry name" value="DNA_ligase_ATP-dep_cent"/>
</dbReference>
<keyword evidence="3" id="KW-0132">Cell division</keyword>
<evidence type="ECO:0000259" key="14">
    <source>
        <dbReference type="PROSITE" id="PS50160"/>
    </source>
</evidence>
<keyword evidence="10" id="KW-0233">DNA recombination</keyword>
<dbReference type="InterPro" id="IPR012309">
    <property type="entry name" value="DNA_ligase_ATP-dep_C"/>
</dbReference>
<dbReference type="EMBL" id="CP112866">
    <property type="protein sequence ID" value="UZW17237.1"/>
    <property type="molecule type" value="Genomic_DNA"/>
</dbReference>
<evidence type="ECO:0000256" key="2">
    <source>
        <dbReference type="ARBA" id="ARBA00022598"/>
    </source>
</evidence>
<dbReference type="InterPro" id="IPR012340">
    <property type="entry name" value="NA-bd_OB-fold"/>
</dbReference>
<keyword evidence="6" id="KW-0547">Nucleotide-binding</keyword>
<dbReference type="CDD" id="cd07972">
    <property type="entry name" value="OBF_DNA_ligase_Arch_LigB"/>
    <property type="match status" value="1"/>
</dbReference>
<dbReference type="NCBIfam" id="NF006701">
    <property type="entry name" value="PRK09247.1"/>
    <property type="match status" value="1"/>
</dbReference>
<name>A0ABY6QD06_9PSED</name>
<keyword evidence="4" id="KW-0235">DNA replication</keyword>
<dbReference type="SUPFAM" id="SSF117018">
    <property type="entry name" value="ATP-dependent DNA ligase DNA-binding domain"/>
    <property type="match status" value="1"/>
</dbReference>
<evidence type="ECO:0000256" key="7">
    <source>
        <dbReference type="ARBA" id="ARBA00022763"/>
    </source>
</evidence>
<evidence type="ECO:0000256" key="5">
    <source>
        <dbReference type="ARBA" id="ARBA00022723"/>
    </source>
</evidence>
<feature type="domain" description="ATP-dependent DNA ligase family profile" evidence="14">
    <location>
        <begin position="314"/>
        <end position="446"/>
    </location>
</feature>
<evidence type="ECO:0000256" key="8">
    <source>
        <dbReference type="ARBA" id="ARBA00022840"/>
    </source>
</evidence>
<dbReference type="Proteomes" id="UP001164116">
    <property type="component" value="Chromosome"/>
</dbReference>
<evidence type="ECO:0000313" key="15">
    <source>
        <dbReference type="EMBL" id="UZW17237.1"/>
    </source>
</evidence>
<dbReference type="InterPro" id="IPR050191">
    <property type="entry name" value="ATP-dep_DNA_ligase"/>
</dbReference>
<evidence type="ECO:0000256" key="1">
    <source>
        <dbReference type="ARBA" id="ARBA00012727"/>
    </source>
</evidence>
<dbReference type="CDD" id="cd07897">
    <property type="entry name" value="Adenylation_DNA_ligase_Bac1"/>
    <property type="match status" value="1"/>
</dbReference>
<evidence type="ECO:0000256" key="3">
    <source>
        <dbReference type="ARBA" id="ARBA00022618"/>
    </source>
</evidence>
<keyword evidence="16" id="KW-1185">Reference proteome</keyword>
<dbReference type="PROSITE" id="PS50160">
    <property type="entry name" value="DNA_LIGASE_A3"/>
    <property type="match status" value="1"/>
</dbReference>
<keyword evidence="5" id="KW-0479">Metal-binding</keyword>
<comment type="catalytic activity">
    <reaction evidence="13">
        <text>ATP + (deoxyribonucleotide)n-3'-hydroxyl + 5'-phospho-(deoxyribonucleotide)m = (deoxyribonucleotide)n+m + AMP + diphosphate.</text>
        <dbReference type="EC" id="6.5.1.1"/>
    </reaction>
</comment>
<keyword evidence="8" id="KW-0067">ATP-binding</keyword>
<evidence type="ECO:0000256" key="10">
    <source>
        <dbReference type="ARBA" id="ARBA00023172"/>
    </source>
</evidence>
<dbReference type="InterPro" id="IPR016059">
    <property type="entry name" value="DNA_ligase_ATP-dep_CS"/>
</dbReference>
<dbReference type="PROSITE" id="PS00697">
    <property type="entry name" value="DNA_LIGASE_A1"/>
    <property type="match status" value="1"/>
</dbReference>
<evidence type="ECO:0000256" key="12">
    <source>
        <dbReference type="ARBA" id="ARBA00023306"/>
    </source>
</evidence>
<dbReference type="GO" id="GO:0003910">
    <property type="term" value="F:DNA ligase (ATP) activity"/>
    <property type="evidence" value="ECO:0007669"/>
    <property type="project" value="UniProtKB-EC"/>
</dbReference>
<dbReference type="SUPFAM" id="SSF50249">
    <property type="entry name" value="Nucleic acid-binding proteins"/>
    <property type="match status" value="1"/>
</dbReference>
<evidence type="ECO:0000256" key="4">
    <source>
        <dbReference type="ARBA" id="ARBA00022705"/>
    </source>
</evidence>
<dbReference type="Gene3D" id="2.40.50.140">
    <property type="entry name" value="Nucleic acid-binding proteins"/>
    <property type="match status" value="1"/>
</dbReference>
<proteinExistence type="predicted"/>
<dbReference type="InterPro" id="IPR026333">
    <property type="entry name" value="ATP_dep_DNA_lig_pp_1105_fam"/>
</dbReference>
<evidence type="ECO:0000313" key="16">
    <source>
        <dbReference type="Proteomes" id="UP001164116"/>
    </source>
</evidence>
<evidence type="ECO:0000256" key="6">
    <source>
        <dbReference type="ARBA" id="ARBA00022741"/>
    </source>
</evidence>
<evidence type="ECO:0000256" key="9">
    <source>
        <dbReference type="ARBA" id="ARBA00022842"/>
    </source>
</evidence>
<evidence type="ECO:0000256" key="13">
    <source>
        <dbReference type="ARBA" id="ARBA00034003"/>
    </source>
</evidence>
<dbReference type="Pfam" id="PF04675">
    <property type="entry name" value="DNA_ligase_A_N"/>
    <property type="match status" value="1"/>
</dbReference>
<dbReference type="Gene3D" id="1.10.3260.10">
    <property type="entry name" value="DNA ligase, ATP-dependent, N-terminal domain"/>
    <property type="match status" value="1"/>
</dbReference>
<accession>A0ABY6QD06</accession>
<keyword evidence="2 15" id="KW-0436">Ligase</keyword>
<evidence type="ECO:0000256" key="11">
    <source>
        <dbReference type="ARBA" id="ARBA00023204"/>
    </source>
</evidence>
<dbReference type="Pfam" id="PF01068">
    <property type="entry name" value="DNA_ligase_A_M"/>
    <property type="match status" value="1"/>
</dbReference>
<dbReference type="Gene3D" id="3.30.470.30">
    <property type="entry name" value="DNA ligase/mRNA capping enzyme"/>
    <property type="match status" value="1"/>
</dbReference>
<organism evidence="15 16">
    <name type="scientific">Pseudomonas quebecensis</name>
    <dbReference type="NCBI Taxonomy" id="2995174"/>
    <lineage>
        <taxon>Bacteria</taxon>
        <taxon>Pseudomonadati</taxon>
        <taxon>Pseudomonadota</taxon>
        <taxon>Gammaproteobacteria</taxon>
        <taxon>Pseudomonadales</taxon>
        <taxon>Pseudomonadaceae</taxon>
        <taxon>Pseudomonas</taxon>
    </lineage>
</organism>
<dbReference type="RefSeq" id="WP_253510971.1">
    <property type="nucleotide sequence ID" value="NZ_CP112866.1"/>
</dbReference>
<protein>
    <recommendedName>
        <fullName evidence="1">DNA ligase (ATP)</fullName>
        <ecNumber evidence="1">6.5.1.1</ecNumber>
    </recommendedName>
</protein>
<reference evidence="15" key="1">
    <citation type="submission" date="2022-11" db="EMBL/GenBank/DDBJ databases">
        <title>Taxonomic description of a new Pseudomonas species.</title>
        <authorList>
            <person name="Tambong J.T."/>
        </authorList>
    </citation>
    <scope>NUCLEOTIDE SEQUENCE</scope>
    <source>
        <strain evidence="15">S1Bt42</strain>
    </source>
</reference>